<feature type="coiled-coil region" evidence="2">
    <location>
        <begin position="247"/>
        <end position="281"/>
    </location>
</feature>
<dbReference type="PANTHER" id="PTHR30203">
    <property type="entry name" value="OUTER MEMBRANE CATION EFFLUX PROTEIN"/>
    <property type="match status" value="1"/>
</dbReference>
<dbReference type="SUPFAM" id="SSF56954">
    <property type="entry name" value="Outer membrane efflux proteins (OEP)"/>
    <property type="match status" value="1"/>
</dbReference>
<dbReference type="RefSeq" id="WP_240332883.1">
    <property type="nucleotide sequence ID" value="NZ_CP030357.1"/>
</dbReference>
<evidence type="ECO:0000256" key="2">
    <source>
        <dbReference type="SAM" id="Coils"/>
    </source>
</evidence>
<proteinExistence type="inferred from homology"/>
<keyword evidence="2" id="KW-0175">Coiled coil</keyword>
<protein>
    <submittedName>
        <fullName evidence="3">Cobalt-zinc-cadmium efflux system outer membrane protein</fullName>
    </submittedName>
</protein>
<dbReference type="Proteomes" id="UP001155010">
    <property type="component" value="Unassembled WGS sequence"/>
</dbReference>
<accession>A0A9X2U7U4</accession>
<dbReference type="AlphaFoldDB" id="A0A9X2U7U4"/>
<dbReference type="Gene3D" id="1.20.1600.10">
    <property type="entry name" value="Outer membrane efflux proteins (OEP)"/>
    <property type="match status" value="1"/>
</dbReference>
<dbReference type="PANTHER" id="PTHR30203:SF24">
    <property type="entry name" value="BLR4935 PROTEIN"/>
    <property type="match status" value="1"/>
</dbReference>
<dbReference type="GO" id="GO:0015562">
    <property type="term" value="F:efflux transmembrane transporter activity"/>
    <property type="evidence" value="ECO:0007669"/>
    <property type="project" value="InterPro"/>
</dbReference>
<dbReference type="EMBL" id="JANUBB010000005">
    <property type="protein sequence ID" value="MCS3951428.1"/>
    <property type="molecule type" value="Genomic_DNA"/>
</dbReference>
<dbReference type="Pfam" id="PF02321">
    <property type="entry name" value="OEP"/>
    <property type="match status" value="2"/>
</dbReference>
<dbReference type="InterPro" id="IPR003423">
    <property type="entry name" value="OMP_efflux"/>
</dbReference>
<gene>
    <name evidence="3" type="ORF">GGP83_001373</name>
</gene>
<sequence>MNCLPPKTHWGLGLALLLGTFAVLDGPVVRVAQAQTAGGPDTLTFARATRLLLDHNPQLRAARARAQADGQRAQAAALFPNPILEGSAEHTPRPNGGADDEWFLTLTQPLNYPGEQRARRQSADAATRAAKARLQETRTALYRDLRHRYLAVVAADARRRLLRRYADAVQQAARAATVRYEEGDLSPVRRTRLQSAEATFTNDLADAEQQHRAARRELAALLRPSRTAQSEGLPYAVVDSLSFRAVAVDAQAALSVAEVQRDRLRARRARVERERRALDRTRYQRYPDLSLSAGPKQLSTPCGTALGFTAGLQVELPLWDGGRTAVAVQEGRRSQAEAALDATRRAVEVDVRNALDRLRSYRDRLQDTADSPLRKTDEHLQDALFTYEQGELTLFELLDAIEAARQTKLLRVRLTAKYLRALYDLEAAMGVGPQDAPIVVEGALSPHAPDL</sequence>
<evidence type="ECO:0000256" key="1">
    <source>
        <dbReference type="ARBA" id="ARBA00007613"/>
    </source>
</evidence>
<dbReference type="InterPro" id="IPR010131">
    <property type="entry name" value="MdtP/NodT-like"/>
</dbReference>
<evidence type="ECO:0000313" key="3">
    <source>
        <dbReference type="EMBL" id="MCS3951428.1"/>
    </source>
</evidence>
<comment type="similarity">
    <text evidence="1">Belongs to the outer membrane factor (OMF) (TC 1.B.17) family.</text>
</comment>
<reference evidence="3" key="1">
    <citation type="submission" date="2022-08" db="EMBL/GenBank/DDBJ databases">
        <title>Genomic Encyclopedia of Type Strains, Phase V (KMG-V): Genome sequencing to study the core and pangenomes of soil and plant-associated prokaryotes.</title>
        <authorList>
            <person name="Whitman W."/>
        </authorList>
    </citation>
    <scope>NUCLEOTIDE SEQUENCE</scope>
    <source>
        <strain evidence="3">SP2017</strain>
    </source>
</reference>
<evidence type="ECO:0000313" key="4">
    <source>
        <dbReference type="Proteomes" id="UP001155010"/>
    </source>
</evidence>
<comment type="caution">
    <text evidence="3">The sequence shown here is derived from an EMBL/GenBank/DDBJ whole genome shotgun (WGS) entry which is preliminary data.</text>
</comment>
<name>A0A9X2U7U4_9BACT</name>
<organism evidence="3 4">
    <name type="scientific">Salinibacter ruber</name>
    <dbReference type="NCBI Taxonomy" id="146919"/>
    <lineage>
        <taxon>Bacteria</taxon>
        <taxon>Pseudomonadati</taxon>
        <taxon>Rhodothermota</taxon>
        <taxon>Rhodothermia</taxon>
        <taxon>Rhodothermales</taxon>
        <taxon>Salinibacteraceae</taxon>
        <taxon>Salinibacter</taxon>
    </lineage>
</organism>